<evidence type="ECO:0000256" key="1">
    <source>
        <dbReference type="ARBA" id="ARBA00022801"/>
    </source>
</evidence>
<accession>A0ABV4HVM5</accession>
<feature type="signal peptide" evidence="2">
    <location>
        <begin position="1"/>
        <end position="19"/>
    </location>
</feature>
<dbReference type="Gene3D" id="3.40.50.200">
    <property type="entry name" value="Peptidase S8/S53 domain"/>
    <property type="match status" value="1"/>
</dbReference>
<dbReference type="PROSITE" id="PS00136">
    <property type="entry name" value="SUBTILASE_ASP"/>
    <property type="match status" value="1"/>
</dbReference>
<dbReference type="InterPro" id="IPR036852">
    <property type="entry name" value="Peptidase_S8/S53_dom_sf"/>
</dbReference>
<gene>
    <name evidence="3" type="ORF">AB6713_19740</name>
</gene>
<evidence type="ECO:0000313" key="3">
    <source>
        <dbReference type="EMBL" id="MEZ0476815.1"/>
    </source>
</evidence>
<evidence type="ECO:0000256" key="2">
    <source>
        <dbReference type="SAM" id="SignalP"/>
    </source>
</evidence>
<keyword evidence="4" id="KW-1185">Reference proteome</keyword>
<reference evidence="3 4" key="1">
    <citation type="submission" date="2024-07" db="EMBL/GenBank/DDBJ databases">
        <title>Luteimonas salilacus sp. nov., isolated from the shore soil of Salt Lake in Tibet of China.</title>
        <authorList>
            <person name="Zhang X."/>
            <person name="Li A."/>
        </authorList>
    </citation>
    <scope>NUCLEOTIDE SEQUENCE [LARGE SCALE GENOMIC DNA]</scope>
    <source>
        <strain evidence="3 4">B3-2-R+30</strain>
    </source>
</reference>
<name>A0ABV4HVM5_9GAMM</name>
<comment type="caution">
    <text evidence="3">The sequence shown here is derived from an EMBL/GenBank/DDBJ whole genome shotgun (WGS) entry which is preliminary data.</text>
</comment>
<sequence length="1028" mass="110616">MRVIATLLALLAVSSTAGAASLSAHDREQFVLAHLATEASEPVDVEFLALAGRFDELEAGLVAIGAQIEFADRKVGYVRAGVPRQQLLMALSLRVLQSAALPASYPKERVAPEARRLTDVPDIRLPIPKVSTTPLTPDGPYYPLAETGMLDFWRALPAADGRGVVIGFVDDGFDLLHPAIQRVHVPGGGLAPKVIDMVPLSAPDRDDSWVSFGEPQVAATGELSFAGAQWRVPGTGPYRGGIFAVRLALGSPIDPETQENAFILSVGALWDPATGRIWIDTDGDRDFSNNRALRDYAVAQEIDWFGRADGEEDHRIPFGVKIDTVRGAAWLSLDGSMHGTWTGSAASGNRLTLGLYDAPAPNARLIDLRSRAQPETLVLPAILSAAARPDIDIVNYSGGLGRPLPSGQEDFARLVVSRAVTVYGKPILAASSGLPGTISVWDYWNAEMIRRNAQLPPPHREAMTSRVLFAEDGTVNDLLAPSVTMPAVSRYIQLFSVGADGRRYVLPGRWSSPAPDGYAIGANPSCTIGYASGVLASLLSAARQQGVRYDLARLTNALFTGAKPVPGFPAQTQGHGLIRIDRAWQQLVAMAEADDPDHPVLTHFELLDAQGSKVQGYAEKFAVAGAPAERSLQVIRRGGRAGDRAYRLELATDDDKAFELAQARVVLPRDRAVRIDFTVRPSANHYVAFVQVIDDSTGAVMQKIPLHTQAPDRMETLAPGVKRYRSSIPSHRTQRHVLELDAGVQAVRAAIEMPKFVGGEEMYALASSDRSWEVSRYARPGNGTPPPDGMDLFTRATVPGTVDLLWENRGRREYESAYDPPAPDGPIDAALTLTHYAVSFERESETTLKLHNHLADVTGRVEWLTGIPSSHVLQPDGKASPRFVAMTLAVPDKTALLRVRVTGKDDDRAPVHVYVMDATGKASRIVKQVALKDGRAELTLASPTAGTWRLAVWAHDGDGGSYDVETVALSTQDTDGGFVRYLHGSRTPMPVAYAPAGQAMYAALWVEPAGDDEAGVVIGLTPLSAAAF</sequence>
<feature type="chain" id="PRO_5045454491" description="Peptidase S8/S53 domain-containing protein" evidence="2">
    <location>
        <begin position="20"/>
        <end position="1028"/>
    </location>
</feature>
<organism evidence="3 4">
    <name type="scientific">Luteimonas salinilitoris</name>
    <dbReference type="NCBI Taxonomy" id="3237697"/>
    <lineage>
        <taxon>Bacteria</taxon>
        <taxon>Pseudomonadati</taxon>
        <taxon>Pseudomonadota</taxon>
        <taxon>Gammaproteobacteria</taxon>
        <taxon>Lysobacterales</taxon>
        <taxon>Lysobacteraceae</taxon>
        <taxon>Luteimonas</taxon>
    </lineage>
</organism>
<proteinExistence type="predicted"/>
<keyword evidence="1" id="KW-0378">Hydrolase</keyword>
<dbReference type="Proteomes" id="UP001566331">
    <property type="component" value="Unassembled WGS sequence"/>
</dbReference>
<dbReference type="SUPFAM" id="SSF52743">
    <property type="entry name" value="Subtilisin-like"/>
    <property type="match status" value="1"/>
</dbReference>
<keyword evidence="2" id="KW-0732">Signal</keyword>
<evidence type="ECO:0000313" key="4">
    <source>
        <dbReference type="Proteomes" id="UP001566331"/>
    </source>
</evidence>
<dbReference type="InterPro" id="IPR023827">
    <property type="entry name" value="Peptidase_S8_Asp-AS"/>
</dbReference>
<dbReference type="RefSeq" id="WP_370565865.1">
    <property type="nucleotide sequence ID" value="NZ_JBFWIB010000032.1"/>
</dbReference>
<protein>
    <recommendedName>
        <fullName evidence="5">Peptidase S8/S53 domain-containing protein</fullName>
    </recommendedName>
</protein>
<evidence type="ECO:0008006" key="5">
    <source>
        <dbReference type="Google" id="ProtNLM"/>
    </source>
</evidence>
<dbReference type="EMBL" id="JBFWIC010000053">
    <property type="protein sequence ID" value="MEZ0476815.1"/>
    <property type="molecule type" value="Genomic_DNA"/>
</dbReference>